<dbReference type="InterPro" id="IPR045584">
    <property type="entry name" value="Pilin-like"/>
</dbReference>
<reference evidence="1 2" key="1">
    <citation type="submission" date="2019-02" db="EMBL/GenBank/DDBJ databases">
        <title>Deep-cultivation of Planctomycetes and their phenomic and genomic characterization uncovers novel biology.</title>
        <authorList>
            <person name="Wiegand S."/>
            <person name="Jogler M."/>
            <person name="Boedeker C."/>
            <person name="Pinto D."/>
            <person name="Vollmers J."/>
            <person name="Rivas-Marin E."/>
            <person name="Kohn T."/>
            <person name="Peeters S.H."/>
            <person name="Heuer A."/>
            <person name="Rast P."/>
            <person name="Oberbeckmann S."/>
            <person name="Bunk B."/>
            <person name="Jeske O."/>
            <person name="Meyerdierks A."/>
            <person name="Storesund J.E."/>
            <person name="Kallscheuer N."/>
            <person name="Luecker S."/>
            <person name="Lage O.M."/>
            <person name="Pohl T."/>
            <person name="Merkel B.J."/>
            <person name="Hornburger P."/>
            <person name="Mueller R.-W."/>
            <person name="Bruemmer F."/>
            <person name="Labrenz M."/>
            <person name="Spormann A.M."/>
            <person name="Op Den Camp H."/>
            <person name="Overmann J."/>
            <person name="Amann R."/>
            <person name="Jetten M.S.M."/>
            <person name="Mascher T."/>
            <person name="Medema M.H."/>
            <person name="Devos D.P."/>
            <person name="Kaster A.-K."/>
            <person name="Ovreas L."/>
            <person name="Rohde M."/>
            <person name="Galperin M.Y."/>
            <person name="Jogler C."/>
        </authorList>
    </citation>
    <scope>NUCLEOTIDE SEQUENCE [LARGE SCALE GENOMIC DNA]</scope>
    <source>
        <strain evidence="1 2">Enr8</strain>
    </source>
</reference>
<sequence length="206" mass="22237">MQPRATTRNADGFSLLELLVVLTLLVILLSLAAPSIMAPLRGSRLKNAADTICAEFAKARVEAMESGRVRMFRFQTNTGSYQVEPFVRSSDTQENNLVGEGDRVVGNGLIEQSVQATTRQEILAEGIVFMGEQVDIDMRSYDTTDGQIADAQGGLSRPVLFYPDGTTSDAMVVMKAEDGAMTMVKLRGLTGIAKIGEVQSAEDLSL</sequence>
<name>A0A5C5V977_9BACT</name>
<proteinExistence type="predicted"/>
<dbReference type="InterPro" id="IPR012902">
    <property type="entry name" value="N_methyl_site"/>
</dbReference>
<dbReference type="RefSeq" id="WP_146430835.1">
    <property type="nucleotide sequence ID" value="NZ_SJPF01000002.1"/>
</dbReference>
<evidence type="ECO:0000313" key="1">
    <source>
        <dbReference type="EMBL" id="TWT34523.1"/>
    </source>
</evidence>
<dbReference type="SUPFAM" id="SSF54523">
    <property type="entry name" value="Pili subunits"/>
    <property type="match status" value="1"/>
</dbReference>
<organism evidence="1 2">
    <name type="scientific">Blastopirellula retiformator</name>
    <dbReference type="NCBI Taxonomy" id="2527970"/>
    <lineage>
        <taxon>Bacteria</taxon>
        <taxon>Pseudomonadati</taxon>
        <taxon>Planctomycetota</taxon>
        <taxon>Planctomycetia</taxon>
        <taxon>Pirellulales</taxon>
        <taxon>Pirellulaceae</taxon>
        <taxon>Blastopirellula</taxon>
    </lineage>
</organism>
<dbReference type="AlphaFoldDB" id="A0A5C5V977"/>
<protein>
    <submittedName>
        <fullName evidence="1">Type II transport protein GspH</fullName>
    </submittedName>
</protein>
<dbReference type="Pfam" id="PF07963">
    <property type="entry name" value="N_methyl"/>
    <property type="match status" value="1"/>
</dbReference>
<comment type="caution">
    <text evidence="1">The sequence shown here is derived from an EMBL/GenBank/DDBJ whole genome shotgun (WGS) entry which is preliminary data.</text>
</comment>
<dbReference type="EMBL" id="SJPF01000002">
    <property type="protein sequence ID" value="TWT34523.1"/>
    <property type="molecule type" value="Genomic_DNA"/>
</dbReference>
<accession>A0A5C5V977</accession>
<gene>
    <name evidence="1" type="ORF">Enr8_19320</name>
</gene>
<dbReference type="OrthoDB" id="215686at2"/>
<keyword evidence="2" id="KW-1185">Reference proteome</keyword>
<evidence type="ECO:0000313" key="2">
    <source>
        <dbReference type="Proteomes" id="UP000318878"/>
    </source>
</evidence>
<dbReference type="NCBIfam" id="TIGR02532">
    <property type="entry name" value="IV_pilin_GFxxxE"/>
    <property type="match status" value="1"/>
</dbReference>
<dbReference type="Proteomes" id="UP000318878">
    <property type="component" value="Unassembled WGS sequence"/>
</dbReference>
<dbReference type="Gene3D" id="3.30.700.10">
    <property type="entry name" value="Glycoprotein, Type 4 Pilin"/>
    <property type="match status" value="1"/>
</dbReference>